<reference evidence="1 2" key="1">
    <citation type="submission" date="2017-01" db="EMBL/GenBank/DDBJ databases">
        <title>The cable genome- insights into the physiology and evolution of filamentous bacteria capable of sulfide oxidation via long distance electron transfer.</title>
        <authorList>
            <person name="Schreiber L."/>
            <person name="Bjerg J.T."/>
            <person name="Boggild A."/>
            <person name="Van De Vossenberg J."/>
            <person name="Meysman F."/>
            <person name="Nielsen L.P."/>
            <person name="Schramm A."/>
            <person name="Kjeldsen K.U."/>
        </authorList>
    </citation>
    <scope>NUCLEOTIDE SEQUENCE [LARGE SCALE GENOMIC DNA]</scope>
    <source>
        <strain evidence="1">MCF</strain>
    </source>
</reference>
<evidence type="ECO:0000313" key="2">
    <source>
        <dbReference type="Proteomes" id="UP000287853"/>
    </source>
</evidence>
<comment type="caution">
    <text evidence="1">The sequence shown here is derived from an EMBL/GenBank/DDBJ whole genome shotgun (WGS) entry which is preliminary data.</text>
</comment>
<evidence type="ECO:0000313" key="1">
    <source>
        <dbReference type="EMBL" id="RWX45848.1"/>
    </source>
</evidence>
<sequence>MPQPHKYSRRILLAVIGMPPQILTETLYKLVVDSSPAFVPTEIHLITTTQGAKSAQNALLCR</sequence>
<accession>A0A444IY36</accession>
<proteinExistence type="predicted"/>
<dbReference type="AlphaFoldDB" id="A0A444IY36"/>
<gene>
    <name evidence="1" type="ORF">H206_00753</name>
</gene>
<name>A0A444IY36_9BACT</name>
<protein>
    <submittedName>
        <fullName evidence="1">CRISPR-associated protein, NE0113 family</fullName>
    </submittedName>
</protein>
<dbReference type="EMBL" id="MTKO01000071">
    <property type="protein sequence ID" value="RWX45848.1"/>
    <property type="molecule type" value="Genomic_DNA"/>
</dbReference>
<keyword evidence="2" id="KW-1185">Reference proteome</keyword>
<dbReference type="Proteomes" id="UP000287853">
    <property type="component" value="Unassembled WGS sequence"/>
</dbReference>
<organism evidence="1 2">
    <name type="scientific">Candidatus Electrothrix aarhusensis</name>
    <dbReference type="NCBI Taxonomy" id="1859131"/>
    <lineage>
        <taxon>Bacteria</taxon>
        <taxon>Pseudomonadati</taxon>
        <taxon>Thermodesulfobacteriota</taxon>
        <taxon>Desulfobulbia</taxon>
        <taxon>Desulfobulbales</taxon>
        <taxon>Desulfobulbaceae</taxon>
        <taxon>Candidatus Electrothrix</taxon>
    </lineage>
</organism>